<dbReference type="STRING" id="1459636.NTE_02804"/>
<accession>A0A075N020</accession>
<dbReference type="SUPFAM" id="SSF89028">
    <property type="entry name" value="Cobalamin adenosyltransferase-like"/>
    <property type="match status" value="1"/>
</dbReference>
<dbReference type="Proteomes" id="UP000028194">
    <property type="component" value="Chromosome"/>
</dbReference>
<sequence>MKIYTKTGDKGETGLIGGRRVSKADLRIVAYGAVDELNSSIGLAVSSLCGKEKVFSDLADVLTQVQNDLFIVGSDLADSDYPKSQYNTPRTDENMASALEPVIDKFESELEPITFFILPGGSAEASMLHVCRGVARRAETAAVALYRSESINPAIIMYLNRLADLLFVAARLANKRQGVPDVAWKKKKSSQ</sequence>
<dbReference type="Gene3D" id="1.20.1200.10">
    <property type="entry name" value="Cobalamin adenosyltransferase-like"/>
    <property type="match status" value="1"/>
</dbReference>
<dbReference type="AlphaFoldDB" id="A0A075N020"/>
<feature type="domain" description="Cobalamin adenosyltransferase-like" evidence="6">
    <location>
        <begin position="3"/>
        <end position="172"/>
    </location>
</feature>
<evidence type="ECO:0000313" key="7">
    <source>
        <dbReference type="EMBL" id="AIF84844.1"/>
    </source>
</evidence>
<dbReference type="eggNOG" id="arCOG00489">
    <property type="taxonomic scope" value="Archaea"/>
</dbReference>
<organism evidence="7 8">
    <name type="scientific">Candidatus Nitrososphaera evergladensis SR1</name>
    <dbReference type="NCBI Taxonomy" id="1459636"/>
    <lineage>
        <taxon>Archaea</taxon>
        <taxon>Nitrososphaerota</taxon>
        <taxon>Nitrososphaeria</taxon>
        <taxon>Nitrososphaerales</taxon>
        <taxon>Nitrososphaeraceae</taxon>
        <taxon>Nitrososphaera</taxon>
    </lineage>
</organism>
<dbReference type="NCBIfam" id="TIGR00636">
    <property type="entry name" value="PduO_Nterm"/>
    <property type="match status" value="1"/>
</dbReference>
<protein>
    <submittedName>
        <fullName evidence="7">ATP:cob(I)alamin adenosyltransferase</fullName>
    </submittedName>
</protein>
<dbReference type="PANTHER" id="PTHR12213">
    <property type="entry name" value="CORRINOID ADENOSYLTRANSFERASE"/>
    <property type="match status" value="1"/>
</dbReference>
<evidence type="ECO:0000256" key="3">
    <source>
        <dbReference type="ARBA" id="ARBA00022679"/>
    </source>
</evidence>
<name>A0A075N020_9ARCH</name>
<dbReference type="InterPro" id="IPR029499">
    <property type="entry name" value="PduO-typ"/>
</dbReference>
<dbReference type="FunFam" id="1.20.1200.10:FF:000001">
    <property type="entry name" value="Cob(I)yrinic acid a,c-diamide adenosyltransferase"/>
    <property type="match status" value="1"/>
</dbReference>
<reference evidence="7 8" key="1">
    <citation type="journal article" date="2014" name="PLoS ONE">
        <title>Genome Sequence of Candidatus Nitrososphaera evergladensis from Group I.1b Enriched from Everglades Soil Reveals Novel Genomic Features of the Ammonia-Oxidizing Archaea.</title>
        <authorList>
            <person name="Zhalnina K.V."/>
            <person name="Dias R."/>
            <person name="Leonard M.T."/>
            <person name="Dorr de Quadros P."/>
            <person name="Camargo F.A."/>
            <person name="Drew J.C."/>
            <person name="Farmerie W.G."/>
            <person name="Daroub S.H."/>
            <person name="Triplett E.W."/>
        </authorList>
    </citation>
    <scope>NUCLEOTIDE SEQUENCE [LARGE SCALE GENOMIC DNA]</scope>
    <source>
        <strain evidence="7 8">SR1</strain>
    </source>
</reference>
<dbReference type="GO" id="GO:0009235">
    <property type="term" value="P:cobalamin metabolic process"/>
    <property type="evidence" value="ECO:0007669"/>
    <property type="project" value="UniProtKB-ARBA"/>
</dbReference>
<dbReference type="GeneID" id="41598492"/>
<gene>
    <name evidence="7" type="ORF">NTE_02804</name>
</gene>
<proteinExistence type="inferred from homology"/>
<evidence type="ECO:0000256" key="5">
    <source>
        <dbReference type="ARBA" id="ARBA00022840"/>
    </source>
</evidence>
<dbReference type="GO" id="GO:0008817">
    <property type="term" value="F:corrinoid adenosyltransferase activity"/>
    <property type="evidence" value="ECO:0007669"/>
    <property type="project" value="TreeGrafter"/>
</dbReference>
<keyword evidence="3 7" id="KW-0808">Transferase</keyword>
<comment type="subunit">
    <text evidence="2">Homotrimer.</text>
</comment>
<keyword evidence="4" id="KW-0547">Nucleotide-binding</keyword>
<dbReference type="HOGENOM" id="CLU_083486_0_2_2"/>
<dbReference type="OrthoDB" id="4665at2157"/>
<dbReference type="RefSeq" id="WP_148701351.1">
    <property type="nucleotide sequence ID" value="NZ_CP007174.1"/>
</dbReference>
<evidence type="ECO:0000256" key="2">
    <source>
        <dbReference type="ARBA" id="ARBA00011233"/>
    </source>
</evidence>
<evidence type="ECO:0000313" key="8">
    <source>
        <dbReference type="Proteomes" id="UP000028194"/>
    </source>
</evidence>
<dbReference type="InterPro" id="IPR036451">
    <property type="entry name" value="CblAdoTrfase-like_sf"/>
</dbReference>
<dbReference type="PANTHER" id="PTHR12213:SF0">
    <property type="entry name" value="CORRINOID ADENOSYLTRANSFERASE MMAB"/>
    <property type="match status" value="1"/>
</dbReference>
<comment type="similarity">
    <text evidence="1">Belongs to the Cob(I)alamin adenosyltransferase family.</text>
</comment>
<dbReference type="EMBL" id="CP007174">
    <property type="protein sequence ID" value="AIF84844.1"/>
    <property type="molecule type" value="Genomic_DNA"/>
</dbReference>
<dbReference type="GO" id="GO:0005524">
    <property type="term" value="F:ATP binding"/>
    <property type="evidence" value="ECO:0007669"/>
    <property type="project" value="UniProtKB-KW"/>
</dbReference>
<keyword evidence="8" id="KW-1185">Reference proteome</keyword>
<evidence type="ECO:0000256" key="1">
    <source>
        <dbReference type="ARBA" id="ARBA00007487"/>
    </source>
</evidence>
<keyword evidence="5" id="KW-0067">ATP-binding</keyword>
<dbReference type="KEGG" id="nev:NTE_02804"/>
<dbReference type="Pfam" id="PF01923">
    <property type="entry name" value="Cob_adeno_trans"/>
    <property type="match status" value="1"/>
</dbReference>
<evidence type="ECO:0000259" key="6">
    <source>
        <dbReference type="Pfam" id="PF01923"/>
    </source>
</evidence>
<evidence type="ECO:0000256" key="4">
    <source>
        <dbReference type="ARBA" id="ARBA00022741"/>
    </source>
</evidence>
<dbReference type="InterPro" id="IPR016030">
    <property type="entry name" value="CblAdoTrfase-like"/>
</dbReference>